<feature type="domain" description="Sigma-54 factor interaction" evidence="8">
    <location>
        <begin position="143"/>
        <end position="372"/>
    </location>
</feature>
<keyword evidence="6" id="KW-0597">Phosphoprotein</keyword>
<keyword evidence="2" id="KW-0067">ATP-binding</keyword>
<evidence type="ECO:0000313" key="11">
    <source>
        <dbReference type="Proteomes" id="UP000324233"/>
    </source>
</evidence>
<dbReference type="Gene3D" id="3.40.50.2300">
    <property type="match status" value="1"/>
</dbReference>
<dbReference type="RefSeq" id="WP_148593369.1">
    <property type="nucleotide sequence ID" value="NZ_CP042997.1"/>
</dbReference>
<dbReference type="GO" id="GO:0043565">
    <property type="term" value="F:sequence-specific DNA binding"/>
    <property type="evidence" value="ECO:0007669"/>
    <property type="project" value="InterPro"/>
</dbReference>
<evidence type="ECO:0000259" key="8">
    <source>
        <dbReference type="PROSITE" id="PS50045"/>
    </source>
</evidence>
<dbReference type="SUPFAM" id="SSF52172">
    <property type="entry name" value="CheY-like"/>
    <property type="match status" value="1"/>
</dbReference>
<dbReference type="SMART" id="SM00448">
    <property type="entry name" value="REC"/>
    <property type="match status" value="1"/>
</dbReference>
<dbReference type="FunFam" id="3.40.50.300:FF:000006">
    <property type="entry name" value="DNA-binding transcriptional regulator NtrC"/>
    <property type="match status" value="1"/>
</dbReference>
<dbReference type="InterPro" id="IPR058031">
    <property type="entry name" value="AAA_lid_NorR"/>
</dbReference>
<organism evidence="10 11">
    <name type="scientific">Aquisphaera giovannonii</name>
    <dbReference type="NCBI Taxonomy" id="406548"/>
    <lineage>
        <taxon>Bacteria</taxon>
        <taxon>Pseudomonadati</taxon>
        <taxon>Planctomycetota</taxon>
        <taxon>Planctomycetia</taxon>
        <taxon>Isosphaerales</taxon>
        <taxon>Isosphaeraceae</taxon>
        <taxon>Aquisphaera</taxon>
    </lineage>
</organism>
<evidence type="ECO:0000259" key="9">
    <source>
        <dbReference type="PROSITE" id="PS50110"/>
    </source>
</evidence>
<dbReference type="InterPro" id="IPR027417">
    <property type="entry name" value="P-loop_NTPase"/>
</dbReference>
<dbReference type="SMART" id="SM00382">
    <property type="entry name" value="AAA"/>
    <property type="match status" value="1"/>
</dbReference>
<keyword evidence="4" id="KW-0238">DNA-binding</keyword>
<dbReference type="PROSITE" id="PS00676">
    <property type="entry name" value="SIGMA54_INTERACT_2"/>
    <property type="match status" value="1"/>
</dbReference>
<dbReference type="Pfam" id="PF00158">
    <property type="entry name" value="Sigma54_activat"/>
    <property type="match status" value="1"/>
</dbReference>
<evidence type="ECO:0000256" key="5">
    <source>
        <dbReference type="ARBA" id="ARBA00023163"/>
    </source>
</evidence>
<dbReference type="PROSITE" id="PS50045">
    <property type="entry name" value="SIGMA54_INTERACT_4"/>
    <property type="match status" value="1"/>
</dbReference>
<dbReference type="PANTHER" id="PTHR32071:SF113">
    <property type="entry name" value="ALGINATE BIOSYNTHESIS TRANSCRIPTIONAL REGULATORY PROTEIN ALGB"/>
    <property type="match status" value="1"/>
</dbReference>
<evidence type="ECO:0000256" key="1">
    <source>
        <dbReference type="ARBA" id="ARBA00022741"/>
    </source>
</evidence>
<dbReference type="KEGG" id="agv:OJF2_19760"/>
<gene>
    <name evidence="10" type="primary">zraR_3</name>
    <name evidence="10" type="ORF">OJF2_19760</name>
</gene>
<dbReference type="Pfam" id="PF00072">
    <property type="entry name" value="Response_reg"/>
    <property type="match status" value="1"/>
</dbReference>
<dbReference type="PROSITE" id="PS00688">
    <property type="entry name" value="SIGMA54_INTERACT_3"/>
    <property type="match status" value="1"/>
</dbReference>
<dbReference type="InterPro" id="IPR003593">
    <property type="entry name" value="AAA+_ATPase"/>
</dbReference>
<dbReference type="InterPro" id="IPR025944">
    <property type="entry name" value="Sigma_54_int_dom_CS"/>
</dbReference>
<sequence>MRRRILVVDDMEFNRDHLRKVLEPGGYDVEAASSGVDALRRMEEQAFHLVITDLRMPDMSGLDLLSQVRTRRYPVGVIVLTAYGDTTDALETMKAGADDFLTKPCNPDHLLFLVKRTMDRRRLIDDLEELRTRLHEDYSFHTIISKSPKMRNIFDLIKHVGPLNSTVLILGETGTGKELVARALHAASSRRDRPFVALNCAVLNDSLLESELFGHERGAFTGAERRKAGRFEAANGGTLLLDEIGDIAPAMQAKLLRVLQTGVFERVGGTESVKVDVRIVAATHKRLEDEVAAGRFRRDLFYRLNVIRVEIPPLRERREDVPLLAMHFLESSSGTRPTAVKEIATEAMQALLEHDWPGNVRELRNAINSAAAFADGSVIRPENLPGSLAPRPSRRPSGSNLIDIDRRLPELTEDLVGQVEKEYFQRLLSEYRGNVARCARHSGLSRRSVTQKLQKYGLERTDFKRANGRVPSAPHEAEA</sequence>
<evidence type="ECO:0000256" key="7">
    <source>
        <dbReference type="SAM" id="MobiDB-lite"/>
    </source>
</evidence>
<dbReference type="GO" id="GO:0000160">
    <property type="term" value="P:phosphorelay signal transduction system"/>
    <property type="evidence" value="ECO:0007669"/>
    <property type="project" value="InterPro"/>
</dbReference>
<dbReference type="InterPro" id="IPR025662">
    <property type="entry name" value="Sigma_54_int_dom_ATP-bd_1"/>
</dbReference>
<dbReference type="Gene3D" id="1.10.8.60">
    <property type="match status" value="1"/>
</dbReference>
<accession>A0A5B9VZU5</accession>
<dbReference type="GO" id="GO:0006355">
    <property type="term" value="P:regulation of DNA-templated transcription"/>
    <property type="evidence" value="ECO:0007669"/>
    <property type="project" value="InterPro"/>
</dbReference>
<protein>
    <submittedName>
        <fullName evidence="10">Transcriptional regulatory protein ZraR</fullName>
    </submittedName>
</protein>
<dbReference type="Gene3D" id="1.10.10.60">
    <property type="entry name" value="Homeodomain-like"/>
    <property type="match status" value="1"/>
</dbReference>
<dbReference type="InterPro" id="IPR001789">
    <property type="entry name" value="Sig_transdc_resp-reg_receiver"/>
</dbReference>
<keyword evidence="5" id="KW-0804">Transcription</keyword>
<dbReference type="Proteomes" id="UP000324233">
    <property type="component" value="Chromosome"/>
</dbReference>
<dbReference type="InterPro" id="IPR009057">
    <property type="entry name" value="Homeodomain-like_sf"/>
</dbReference>
<keyword evidence="1" id="KW-0547">Nucleotide-binding</keyword>
<dbReference type="InterPro" id="IPR002078">
    <property type="entry name" value="Sigma_54_int"/>
</dbReference>
<feature type="domain" description="Response regulatory" evidence="9">
    <location>
        <begin position="4"/>
        <end position="118"/>
    </location>
</feature>
<dbReference type="Pfam" id="PF02954">
    <property type="entry name" value="HTH_8"/>
    <property type="match status" value="1"/>
</dbReference>
<evidence type="ECO:0000256" key="2">
    <source>
        <dbReference type="ARBA" id="ARBA00022840"/>
    </source>
</evidence>
<feature type="region of interest" description="Disordered" evidence="7">
    <location>
        <begin position="382"/>
        <end position="401"/>
    </location>
</feature>
<keyword evidence="3" id="KW-0805">Transcription regulation</keyword>
<evidence type="ECO:0000256" key="3">
    <source>
        <dbReference type="ARBA" id="ARBA00023015"/>
    </source>
</evidence>
<dbReference type="CDD" id="cd00009">
    <property type="entry name" value="AAA"/>
    <property type="match status" value="1"/>
</dbReference>
<dbReference type="InterPro" id="IPR002197">
    <property type="entry name" value="HTH_Fis"/>
</dbReference>
<dbReference type="GO" id="GO:0005524">
    <property type="term" value="F:ATP binding"/>
    <property type="evidence" value="ECO:0007669"/>
    <property type="project" value="UniProtKB-KW"/>
</dbReference>
<dbReference type="AlphaFoldDB" id="A0A5B9VZU5"/>
<dbReference type="SUPFAM" id="SSF52540">
    <property type="entry name" value="P-loop containing nucleoside triphosphate hydrolases"/>
    <property type="match status" value="1"/>
</dbReference>
<evidence type="ECO:0000313" key="10">
    <source>
        <dbReference type="EMBL" id="QEH33474.1"/>
    </source>
</evidence>
<dbReference type="PROSITE" id="PS50110">
    <property type="entry name" value="RESPONSE_REGULATORY"/>
    <property type="match status" value="1"/>
</dbReference>
<dbReference type="PANTHER" id="PTHR32071">
    <property type="entry name" value="TRANSCRIPTIONAL REGULATORY PROTEIN"/>
    <property type="match status" value="1"/>
</dbReference>
<dbReference type="Gene3D" id="3.40.50.300">
    <property type="entry name" value="P-loop containing nucleotide triphosphate hydrolases"/>
    <property type="match status" value="1"/>
</dbReference>
<dbReference type="InterPro" id="IPR011006">
    <property type="entry name" value="CheY-like_superfamily"/>
</dbReference>
<dbReference type="OrthoDB" id="9803970at2"/>
<dbReference type="SUPFAM" id="SSF46689">
    <property type="entry name" value="Homeodomain-like"/>
    <property type="match status" value="1"/>
</dbReference>
<evidence type="ECO:0000256" key="4">
    <source>
        <dbReference type="ARBA" id="ARBA00023125"/>
    </source>
</evidence>
<proteinExistence type="predicted"/>
<reference evidence="10 11" key="1">
    <citation type="submission" date="2019-08" db="EMBL/GenBank/DDBJ databases">
        <title>Deep-cultivation of Planctomycetes and their phenomic and genomic characterization uncovers novel biology.</title>
        <authorList>
            <person name="Wiegand S."/>
            <person name="Jogler M."/>
            <person name="Boedeker C."/>
            <person name="Pinto D."/>
            <person name="Vollmers J."/>
            <person name="Rivas-Marin E."/>
            <person name="Kohn T."/>
            <person name="Peeters S.H."/>
            <person name="Heuer A."/>
            <person name="Rast P."/>
            <person name="Oberbeckmann S."/>
            <person name="Bunk B."/>
            <person name="Jeske O."/>
            <person name="Meyerdierks A."/>
            <person name="Storesund J.E."/>
            <person name="Kallscheuer N."/>
            <person name="Luecker S."/>
            <person name="Lage O.M."/>
            <person name="Pohl T."/>
            <person name="Merkel B.J."/>
            <person name="Hornburger P."/>
            <person name="Mueller R.-W."/>
            <person name="Bruemmer F."/>
            <person name="Labrenz M."/>
            <person name="Spormann A.M."/>
            <person name="Op den Camp H."/>
            <person name="Overmann J."/>
            <person name="Amann R."/>
            <person name="Jetten M.S.M."/>
            <person name="Mascher T."/>
            <person name="Medema M.H."/>
            <person name="Devos D.P."/>
            <person name="Kaster A.-K."/>
            <person name="Ovreas L."/>
            <person name="Rohde M."/>
            <person name="Galperin M.Y."/>
            <person name="Jogler C."/>
        </authorList>
    </citation>
    <scope>NUCLEOTIDE SEQUENCE [LARGE SCALE GENOMIC DNA]</scope>
    <source>
        <strain evidence="10 11">OJF2</strain>
    </source>
</reference>
<dbReference type="PROSITE" id="PS00675">
    <property type="entry name" value="SIGMA54_INTERACT_1"/>
    <property type="match status" value="1"/>
</dbReference>
<keyword evidence="11" id="KW-1185">Reference proteome</keyword>
<feature type="modified residue" description="4-aspartylphosphate" evidence="6">
    <location>
        <position position="53"/>
    </location>
</feature>
<evidence type="ECO:0000256" key="6">
    <source>
        <dbReference type="PROSITE-ProRule" id="PRU00169"/>
    </source>
</evidence>
<dbReference type="Pfam" id="PF25601">
    <property type="entry name" value="AAA_lid_14"/>
    <property type="match status" value="1"/>
</dbReference>
<dbReference type="PRINTS" id="PR01590">
    <property type="entry name" value="HTHFIS"/>
</dbReference>
<dbReference type="EMBL" id="CP042997">
    <property type="protein sequence ID" value="QEH33474.1"/>
    <property type="molecule type" value="Genomic_DNA"/>
</dbReference>
<dbReference type="InterPro" id="IPR025943">
    <property type="entry name" value="Sigma_54_int_dom_ATP-bd_2"/>
</dbReference>
<name>A0A5B9VZU5_9BACT</name>